<dbReference type="GO" id="GO:0004672">
    <property type="term" value="F:protein kinase activity"/>
    <property type="evidence" value="ECO:0007669"/>
    <property type="project" value="InterPro"/>
</dbReference>
<dbReference type="OrthoDB" id="4062651at2759"/>
<organism evidence="3 4">
    <name type="scientific">Elsinoe batatas</name>
    <dbReference type="NCBI Taxonomy" id="2601811"/>
    <lineage>
        <taxon>Eukaryota</taxon>
        <taxon>Fungi</taxon>
        <taxon>Dikarya</taxon>
        <taxon>Ascomycota</taxon>
        <taxon>Pezizomycotina</taxon>
        <taxon>Dothideomycetes</taxon>
        <taxon>Dothideomycetidae</taxon>
        <taxon>Myriangiales</taxon>
        <taxon>Elsinoaceae</taxon>
        <taxon>Elsinoe</taxon>
    </lineage>
</organism>
<keyword evidence="4" id="KW-1185">Reference proteome</keyword>
<evidence type="ECO:0000259" key="2">
    <source>
        <dbReference type="PROSITE" id="PS50011"/>
    </source>
</evidence>
<reference evidence="3" key="1">
    <citation type="submission" date="2021-07" db="EMBL/GenBank/DDBJ databases">
        <title>Elsinoe batatas strain:CRI-CJ2 Genome sequencing and assembly.</title>
        <authorList>
            <person name="Huang L."/>
        </authorList>
    </citation>
    <scope>NUCLEOTIDE SEQUENCE</scope>
    <source>
        <strain evidence="3">CRI-CJ2</strain>
    </source>
</reference>
<dbReference type="Proteomes" id="UP000809789">
    <property type="component" value="Unassembled WGS sequence"/>
</dbReference>
<feature type="domain" description="Protein kinase" evidence="2">
    <location>
        <begin position="30"/>
        <end position="295"/>
    </location>
</feature>
<dbReference type="Pfam" id="PF00069">
    <property type="entry name" value="Pkinase"/>
    <property type="match status" value="1"/>
</dbReference>
<comment type="caution">
    <text evidence="3">The sequence shown here is derived from an EMBL/GenBank/DDBJ whole genome shotgun (WGS) entry which is preliminary data.</text>
</comment>
<feature type="region of interest" description="Disordered" evidence="1">
    <location>
        <begin position="314"/>
        <end position="367"/>
    </location>
</feature>
<dbReference type="SMART" id="SM00220">
    <property type="entry name" value="S_TKc"/>
    <property type="match status" value="1"/>
</dbReference>
<protein>
    <recommendedName>
        <fullName evidence="2">Protein kinase domain-containing protein</fullName>
    </recommendedName>
</protein>
<feature type="compositionally biased region" description="Basic and acidic residues" evidence="1">
    <location>
        <begin position="345"/>
        <end position="367"/>
    </location>
</feature>
<dbReference type="SUPFAM" id="SSF56112">
    <property type="entry name" value="Protein kinase-like (PK-like)"/>
    <property type="match status" value="1"/>
</dbReference>
<dbReference type="Gene3D" id="1.10.510.10">
    <property type="entry name" value="Transferase(Phosphotransferase) domain 1"/>
    <property type="match status" value="1"/>
</dbReference>
<evidence type="ECO:0000313" key="4">
    <source>
        <dbReference type="Proteomes" id="UP000809789"/>
    </source>
</evidence>
<dbReference type="AlphaFoldDB" id="A0A8K0L5E3"/>
<feature type="compositionally biased region" description="Acidic residues" evidence="1">
    <location>
        <begin position="315"/>
        <end position="344"/>
    </location>
</feature>
<evidence type="ECO:0000313" key="3">
    <source>
        <dbReference type="EMBL" id="KAG8628473.1"/>
    </source>
</evidence>
<evidence type="ECO:0000256" key="1">
    <source>
        <dbReference type="SAM" id="MobiDB-lite"/>
    </source>
</evidence>
<dbReference type="InterPro" id="IPR052751">
    <property type="entry name" value="Plant_MAPKKK"/>
</dbReference>
<dbReference type="PANTHER" id="PTHR48011">
    <property type="entry name" value="CCR4-NOT TRANSCRIPTIONAL COMPLEX SUBUNIT CAF120-RELATED"/>
    <property type="match status" value="1"/>
</dbReference>
<name>A0A8K0L5E3_9PEZI</name>
<dbReference type="InterPro" id="IPR000719">
    <property type="entry name" value="Prot_kinase_dom"/>
</dbReference>
<dbReference type="PROSITE" id="PS50011">
    <property type="entry name" value="PROTEIN_KINASE_DOM"/>
    <property type="match status" value="1"/>
</dbReference>
<dbReference type="PANTHER" id="PTHR48011:SF84">
    <property type="entry name" value="KINASE, PUTATIVE-RELATED"/>
    <property type="match status" value="1"/>
</dbReference>
<accession>A0A8K0L5E3</accession>
<dbReference type="InterPro" id="IPR011009">
    <property type="entry name" value="Kinase-like_dom_sf"/>
</dbReference>
<proteinExistence type="predicted"/>
<dbReference type="GO" id="GO:0007165">
    <property type="term" value="P:signal transduction"/>
    <property type="evidence" value="ECO:0007669"/>
    <property type="project" value="TreeGrafter"/>
</dbReference>
<sequence length="367" mass="41063">MTREELDLAEKHQLDQSGISQDLQGAILRATRVPKLGVPELDGVTVAEAVRRTGGAIMFRKYGRTNKIRRSVRNEVEILRDLNHPNIVACFAGPKQDDPDPDTKGPVLEIECLNGVSLERLSEGSISIMPAKLVLILLRSISSVLVYLVEQEVEHNDIRIENIVVSPSGIKLIDFGTATKADARKVWRDGTSRYIALEVQDSREDVVYGARDVMAFGVVLFWAIRWIFAPTGDSFKVKKAIDPGKHRERMKKWCRKLERRSASLPSMLGELVRVYEEYPERRMLPHELGIAAAAVDELSIEWAFEAAPLVRACDESSEEEEISVSPSESDDSEDDDDDDDDDKGQEEVKMEVDEAEEREAKAGDGDS</sequence>
<dbReference type="GO" id="GO:0005524">
    <property type="term" value="F:ATP binding"/>
    <property type="evidence" value="ECO:0007669"/>
    <property type="project" value="InterPro"/>
</dbReference>
<gene>
    <name evidence="3" type="ORF">KVT40_004346</name>
</gene>
<dbReference type="EMBL" id="JAESVG020000004">
    <property type="protein sequence ID" value="KAG8628473.1"/>
    <property type="molecule type" value="Genomic_DNA"/>
</dbReference>